<dbReference type="InterPro" id="IPR020552">
    <property type="entry name" value="Inositol_monoPase_Li-sen"/>
</dbReference>
<dbReference type="Gene3D" id="3.30.540.10">
    <property type="entry name" value="Fructose-1,6-Bisphosphatase, subunit A, domain 1"/>
    <property type="match status" value="1"/>
</dbReference>
<dbReference type="InterPro" id="IPR000760">
    <property type="entry name" value="Inositol_monophosphatase-like"/>
</dbReference>
<dbReference type="PRINTS" id="PR00377">
    <property type="entry name" value="IMPHPHTASES"/>
</dbReference>
<evidence type="ECO:0000256" key="6">
    <source>
        <dbReference type="ARBA" id="ARBA00022801"/>
    </source>
</evidence>
<dbReference type="AlphaFoldDB" id="A0A6F9DEL1"/>
<protein>
    <recommendedName>
        <fullName evidence="4">inositol-phosphate phosphatase</fullName>
        <ecNumber evidence="4">3.1.3.25</ecNumber>
    </recommendedName>
</protein>
<evidence type="ECO:0000256" key="1">
    <source>
        <dbReference type="ARBA" id="ARBA00001946"/>
    </source>
</evidence>
<comment type="similarity">
    <text evidence="3">Belongs to the inositol monophosphatase superfamily.</text>
</comment>
<accession>A0A6F9DEL1</accession>
<reference evidence="9" key="1">
    <citation type="submission" date="2020-04" db="EMBL/GenBank/DDBJ databases">
        <authorList>
            <person name="Neveu A P."/>
        </authorList>
    </citation>
    <scope>NUCLEOTIDE SEQUENCE</scope>
    <source>
        <tissue evidence="9">Whole embryo</tissue>
    </source>
</reference>
<keyword evidence="7 8" id="KW-0460">Magnesium</keyword>
<evidence type="ECO:0000256" key="3">
    <source>
        <dbReference type="ARBA" id="ARBA00009759"/>
    </source>
</evidence>
<gene>
    <name evidence="9" type="primary">Impa1</name>
</gene>
<dbReference type="PROSITE" id="PS00629">
    <property type="entry name" value="IMP_1"/>
    <property type="match status" value="1"/>
</dbReference>
<dbReference type="GO" id="GO:0007165">
    <property type="term" value="P:signal transduction"/>
    <property type="evidence" value="ECO:0007669"/>
    <property type="project" value="TreeGrafter"/>
</dbReference>
<feature type="binding site" evidence="8">
    <location>
        <position position="96"/>
    </location>
    <ligand>
        <name>Mg(2+)</name>
        <dbReference type="ChEBI" id="CHEBI:18420"/>
        <label>1</label>
        <note>catalytic</note>
    </ligand>
</feature>
<dbReference type="PANTHER" id="PTHR20854">
    <property type="entry name" value="INOSITOL MONOPHOSPHATASE"/>
    <property type="match status" value="1"/>
</dbReference>
<dbReference type="Pfam" id="PF00459">
    <property type="entry name" value="Inositol_P"/>
    <property type="match status" value="1"/>
</dbReference>
<comment type="pathway">
    <text evidence="2">Polyol metabolism; myo-inositol biosynthesis; myo-inositol from D-glucose 6-phosphate: step 2/2.</text>
</comment>
<dbReference type="EMBL" id="LR785980">
    <property type="protein sequence ID" value="CAB3256106.1"/>
    <property type="molecule type" value="mRNA"/>
</dbReference>
<organism evidence="9">
    <name type="scientific">Phallusia mammillata</name>
    <dbReference type="NCBI Taxonomy" id="59560"/>
    <lineage>
        <taxon>Eukaryota</taxon>
        <taxon>Metazoa</taxon>
        <taxon>Chordata</taxon>
        <taxon>Tunicata</taxon>
        <taxon>Ascidiacea</taxon>
        <taxon>Phlebobranchia</taxon>
        <taxon>Ascidiidae</taxon>
        <taxon>Phallusia</taxon>
    </lineage>
</organism>
<dbReference type="SUPFAM" id="SSF56655">
    <property type="entry name" value="Carbohydrate phosphatase"/>
    <property type="match status" value="1"/>
</dbReference>
<keyword evidence="5 8" id="KW-0479">Metal-binding</keyword>
<dbReference type="FunFam" id="3.30.540.10:FF:000004">
    <property type="entry name" value="Inositol-1-monophosphatase"/>
    <property type="match status" value="1"/>
</dbReference>
<comment type="cofactor">
    <cofactor evidence="1 8">
        <name>Mg(2+)</name>
        <dbReference type="ChEBI" id="CHEBI:18420"/>
    </cofactor>
</comment>
<dbReference type="InterPro" id="IPR020583">
    <property type="entry name" value="Inositol_monoP_metal-BS"/>
</dbReference>
<keyword evidence="6" id="KW-0378">Hydrolase</keyword>
<evidence type="ECO:0000256" key="8">
    <source>
        <dbReference type="PIRSR" id="PIRSR600760-2"/>
    </source>
</evidence>
<evidence type="ECO:0000313" key="9">
    <source>
        <dbReference type="EMBL" id="CAB3256106.1"/>
    </source>
</evidence>
<feature type="binding site" evidence="8">
    <location>
        <position position="93"/>
    </location>
    <ligand>
        <name>Mg(2+)</name>
        <dbReference type="ChEBI" id="CHEBI:18420"/>
        <label>2</label>
    </ligand>
</feature>
<evidence type="ECO:0000256" key="2">
    <source>
        <dbReference type="ARBA" id="ARBA00005152"/>
    </source>
</evidence>
<dbReference type="GO" id="GO:0008934">
    <property type="term" value="F:inositol monophosphate 1-phosphatase activity"/>
    <property type="evidence" value="ECO:0007669"/>
    <property type="project" value="TreeGrafter"/>
</dbReference>
<sequence>MTHTKEELDEILAFGTSLARKAGDKIQAAFLQNKNIQTKSCNTDLVTETDQQVEAMIIQDIKQCYPKHKFIGEESVADGLKCELTDEPTWIVDPVDGTTNFVHRFPYVAVCLGFCVNKERTLGIVYNAVSGQMYTAIKGHGAFCNGKPLKVSSETGK</sequence>
<dbReference type="PANTHER" id="PTHR20854:SF4">
    <property type="entry name" value="INOSITOL-1-MONOPHOSPHATASE-RELATED"/>
    <property type="match status" value="1"/>
</dbReference>
<dbReference type="UniPathway" id="UPA00823">
    <property type="reaction ID" value="UER00788"/>
</dbReference>
<evidence type="ECO:0000256" key="7">
    <source>
        <dbReference type="ARBA" id="ARBA00022842"/>
    </source>
</evidence>
<dbReference type="GO" id="GO:0046854">
    <property type="term" value="P:phosphatidylinositol phosphate biosynthetic process"/>
    <property type="evidence" value="ECO:0007669"/>
    <property type="project" value="InterPro"/>
</dbReference>
<dbReference type="PRINTS" id="PR00378">
    <property type="entry name" value="LIIMPHPHTASE"/>
</dbReference>
<dbReference type="GO" id="GO:0046872">
    <property type="term" value="F:metal ion binding"/>
    <property type="evidence" value="ECO:0007669"/>
    <property type="project" value="UniProtKB-KW"/>
</dbReference>
<evidence type="ECO:0000256" key="5">
    <source>
        <dbReference type="ARBA" id="ARBA00022723"/>
    </source>
</evidence>
<proteinExistence type="evidence at transcript level"/>
<dbReference type="EC" id="3.1.3.25" evidence="4"/>
<feature type="binding site" evidence="8">
    <location>
        <position position="73"/>
    </location>
    <ligand>
        <name>Mg(2+)</name>
        <dbReference type="ChEBI" id="CHEBI:18420"/>
        <label>1</label>
        <note>catalytic</note>
    </ligand>
</feature>
<dbReference type="GO" id="GO:0006021">
    <property type="term" value="P:inositol biosynthetic process"/>
    <property type="evidence" value="ECO:0007669"/>
    <property type="project" value="UniProtKB-UniPathway"/>
</dbReference>
<evidence type="ECO:0000256" key="4">
    <source>
        <dbReference type="ARBA" id="ARBA00013106"/>
    </source>
</evidence>
<name>A0A6F9DEL1_9ASCI</name>